<evidence type="ECO:0000256" key="1">
    <source>
        <dbReference type="ARBA" id="ARBA00022729"/>
    </source>
</evidence>
<comment type="caution">
    <text evidence="4">Lacks conserved residue(s) required for the propagation of feature annotation.</text>
</comment>
<dbReference type="PROSITE" id="PS50092">
    <property type="entry name" value="TSP1"/>
    <property type="match status" value="2"/>
</dbReference>
<reference evidence="7 8" key="1">
    <citation type="submission" date="2024-01" db="EMBL/GenBank/DDBJ databases">
        <title>The genome of the rayed Mediterranean limpet Patella caerulea (Linnaeus, 1758).</title>
        <authorList>
            <person name="Anh-Thu Weber A."/>
            <person name="Halstead-Nussloch G."/>
        </authorList>
    </citation>
    <scope>NUCLEOTIDE SEQUENCE [LARGE SCALE GENOMIC DNA]</scope>
    <source>
        <strain evidence="7">AATW-2023a</strain>
        <tissue evidence="7">Whole specimen</tissue>
    </source>
</reference>
<name>A0AAN8JVS4_PATCE</name>
<feature type="disulfide bond" evidence="4">
    <location>
        <begin position="682"/>
        <end position="691"/>
    </location>
</feature>
<dbReference type="InterPro" id="IPR050969">
    <property type="entry name" value="Dev_Signal_Modulators"/>
</dbReference>
<dbReference type="SMART" id="SM00209">
    <property type="entry name" value="TSP1"/>
    <property type="match status" value="2"/>
</dbReference>
<feature type="domain" description="EGF-like" evidence="5">
    <location>
        <begin position="438"/>
        <end position="469"/>
    </location>
</feature>
<feature type="disulfide bond" evidence="4">
    <location>
        <begin position="505"/>
        <end position="515"/>
    </location>
</feature>
<sequence length="751" mass="83812">MADVVVGANVLRAFKTDRTEAGTYTAEVKVLDVYKGDELMRNISTSEYKVYNVSNFGDKTMCYADLTEGAKYILFLTIYNGRMSAKYDDIFGAASDFSTDNEQQVLEYLGWFQWSDWSSCTTKCNSGHQTRTRTCSRENVTDCEGQAFESRECNTFSCEDQKDLLSYLGVPKLPLGVSQNVQRPTAYIITPRAKLFLPVATLYDVTLPRDFAIILTIKLQSGFNGYLLSVSDIQGRQRVGLFFGDEEIRMDYLDDNYFGVAMPTFDVNVTDGQWHQLALSLSGNDVTLYQDCAIVLKKRLERSRVSSFGSNLMLSVGPYFPRYGNPFSGELEQLVISEKPQTAKYQCSVQTGHRIEPINDGSLVVKPVTMTTTESLPSTTTQVFSSDWSEWSSCSTTCGRGSQSRTMYCSNNVLSLESCLPYSSTPVQTRICYLQHCKEPCPAPCLNGGVCETNGRCRCSLGYQGDHCQDAICHQACQNNGVCIAPNQCACPNGYTGNTCNQPVCGHGCKNGGKCVAPGKCECLSGFSGPECKPFCFQICHNGGVCTRHNVCRCPKGYSGHDCSIPVCSLGCFNGGKCVAPEKCSCPRGYRGQYCHKAKCRPKCQNKGKCVAPDTCMCRRGYFGARCEQFKCTKQCKNGGKCIGPNKCECPPSFHGRRCHKEKCSMKCLNGGRCRRNNKCKCKKGFAGKTCEIRNCKYEQYTIPYKRSYRRVVREEFVTKCGPWKWKRCVQTRMKYVTVAKETFRTAYRCV</sequence>
<evidence type="ECO:0000259" key="6">
    <source>
        <dbReference type="PROSITE" id="PS51121"/>
    </source>
</evidence>
<accession>A0AAN8JVS4</accession>
<feature type="domain" description="EGF-like" evidence="5">
    <location>
        <begin position="597"/>
        <end position="628"/>
    </location>
</feature>
<dbReference type="SUPFAM" id="SSF82895">
    <property type="entry name" value="TSP-1 type 1 repeat"/>
    <property type="match status" value="2"/>
</dbReference>
<dbReference type="InterPro" id="IPR001791">
    <property type="entry name" value="Laminin_G"/>
</dbReference>
<dbReference type="PANTHER" id="PTHR14949:SF56">
    <property type="entry name" value="EGF-LIKE-DOMAIN, MULTIPLE 7"/>
    <property type="match status" value="1"/>
</dbReference>
<dbReference type="SMART" id="SM00210">
    <property type="entry name" value="TSPN"/>
    <property type="match status" value="1"/>
</dbReference>
<dbReference type="Pfam" id="PF00090">
    <property type="entry name" value="TSP_1"/>
    <property type="match status" value="2"/>
</dbReference>
<feature type="disulfide bond" evidence="4">
    <location>
        <begin position="586"/>
        <end position="595"/>
    </location>
</feature>
<comment type="caution">
    <text evidence="7">The sequence shown here is derived from an EMBL/GenBank/DDBJ whole genome shotgun (WGS) entry which is preliminary data.</text>
</comment>
<dbReference type="InterPro" id="IPR008993">
    <property type="entry name" value="TIMP-like_OB-fold"/>
</dbReference>
<proteinExistence type="predicted"/>
<gene>
    <name evidence="7" type="ORF">SNE40_010341</name>
</gene>
<feature type="disulfide bond" evidence="4">
    <location>
        <begin position="441"/>
        <end position="451"/>
    </location>
</feature>
<dbReference type="Gene3D" id="2.10.25.10">
    <property type="entry name" value="Laminin"/>
    <property type="match status" value="7"/>
</dbReference>
<dbReference type="FunFam" id="2.10.25.10:FF:000020">
    <property type="entry name" value="Latent-transforming growth factor beta-binding protein 1"/>
    <property type="match status" value="1"/>
</dbReference>
<dbReference type="InterPro" id="IPR000884">
    <property type="entry name" value="TSP1_rpt"/>
</dbReference>
<feature type="domain" description="NtA" evidence="6">
    <location>
        <begin position="1"/>
        <end position="118"/>
    </location>
</feature>
<feature type="domain" description="EGF-like" evidence="5">
    <location>
        <begin position="660"/>
        <end position="692"/>
    </location>
</feature>
<dbReference type="GO" id="GO:0043113">
    <property type="term" value="P:receptor clustering"/>
    <property type="evidence" value="ECO:0007669"/>
    <property type="project" value="InterPro"/>
</dbReference>
<feature type="domain" description="EGF-like" evidence="5">
    <location>
        <begin position="501"/>
        <end position="533"/>
    </location>
</feature>
<dbReference type="PROSITE" id="PS51121">
    <property type="entry name" value="NTA"/>
    <property type="match status" value="1"/>
</dbReference>
<feature type="disulfide bond" evidence="4">
    <location>
        <begin position="523"/>
        <end position="532"/>
    </location>
</feature>
<dbReference type="InterPro" id="IPR013320">
    <property type="entry name" value="ConA-like_dom_sf"/>
</dbReference>
<evidence type="ECO:0000256" key="2">
    <source>
        <dbReference type="ARBA" id="ARBA00022737"/>
    </source>
</evidence>
<dbReference type="Gene3D" id="2.20.100.10">
    <property type="entry name" value="Thrombospondin type-1 (TSP1) repeat"/>
    <property type="match status" value="2"/>
</dbReference>
<dbReference type="PROSITE" id="PS00022">
    <property type="entry name" value="EGF_1"/>
    <property type="match status" value="4"/>
</dbReference>
<dbReference type="Pfam" id="PF25024">
    <property type="entry name" value="EGF_TEN"/>
    <property type="match status" value="1"/>
</dbReference>
<feature type="disulfide bond" evidence="4">
    <location>
        <begin position="664"/>
        <end position="674"/>
    </location>
</feature>
<keyword evidence="1" id="KW-0732">Signal</keyword>
<evidence type="ECO:0008006" key="9">
    <source>
        <dbReference type="Google" id="ProtNLM"/>
    </source>
</evidence>
<dbReference type="InterPro" id="IPR013111">
    <property type="entry name" value="EGF_extracell"/>
</dbReference>
<evidence type="ECO:0000256" key="3">
    <source>
        <dbReference type="ARBA" id="ARBA00023157"/>
    </source>
</evidence>
<dbReference type="Gene3D" id="2.60.120.200">
    <property type="match status" value="1"/>
</dbReference>
<dbReference type="PROSITE" id="PS01186">
    <property type="entry name" value="EGF_2"/>
    <property type="match status" value="3"/>
</dbReference>
<dbReference type="PANTHER" id="PTHR14949">
    <property type="entry name" value="EGF-LIKE-DOMAIN, MULTIPLE 7, 8"/>
    <property type="match status" value="1"/>
</dbReference>
<protein>
    <recommendedName>
        <fullName evidence="9">Wnt inhibitory factor 1</fullName>
    </recommendedName>
</protein>
<feature type="disulfide bond" evidence="4">
    <location>
        <begin position="459"/>
        <end position="468"/>
    </location>
</feature>
<dbReference type="SUPFAM" id="SSF50242">
    <property type="entry name" value="TIMP-like"/>
    <property type="match status" value="1"/>
</dbReference>
<dbReference type="Proteomes" id="UP001347796">
    <property type="component" value="Unassembled WGS sequence"/>
</dbReference>
<evidence type="ECO:0000313" key="7">
    <source>
        <dbReference type="EMBL" id="KAK6182720.1"/>
    </source>
</evidence>
<dbReference type="Gene3D" id="2.40.50.120">
    <property type="match status" value="1"/>
</dbReference>
<dbReference type="EMBL" id="JAZGQO010000007">
    <property type="protein sequence ID" value="KAK6182720.1"/>
    <property type="molecule type" value="Genomic_DNA"/>
</dbReference>
<evidence type="ECO:0000313" key="8">
    <source>
        <dbReference type="Proteomes" id="UP001347796"/>
    </source>
</evidence>
<dbReference type="GO" id="GO:0005102">
    <property type="term" value="F:signaling receptor binding"/>
    <property type="evidence" value="ECO:0007669"/>
    <property type="project" value="TreeGrafter"/>
</dbReference>
<dbReference type="GO" id="GO:0009986">
    <property type="term" value="C:cell surface"/>
    <property type="evidence" value="ECO:0007669"/>
    <property type="project" value="TreeGrafter"/>
</dbReference>
<evidence type="ECO:0000259" key="5">
    <source>
        <dbReference type="PROSITE" id="PS50026"/>
    </source>
</evidence>
<dbReference type="SMART" id="SM00181">
    <property type="entry name" value="EGF"/>
    <property type="match status" value="8"/>
</dbReference>
<evidence type="ECO:0000256" key="4">
    <source>
        <dbReference type="PROSITE-ProRule" id="PRU00076"/>
    </source>
</evidence>
<dbReference type="GO" id="GO:0005886">
    <property type="term" value="C:plasma membrane"/>
    <property type="evidence" value="ECO:0007669"/>
    <property type="project" value="GOC"/>
</dbReference>
<keyword evidence="2" id="KW-0677">Repeat</keyword>
<feature type="disulfide bond" evidence="4">
    <location>
        <begin position="618"/>
        <end position="627"/>
    </location>
</feature>
<dbReference type="GO" id="GO:0005576">
    <property type="term" value="C:extracellular region"/>
    <property type="evidence" value="ECO:0007669"/>
    <property type="project" value="TreeGrafter"/>
</dbReference>
<dbReference type="GO" id="GO:0043236">
    <property type="term" value="F:laminin binding"/>
    <property type="evidence" value="ECO:0007669"/>
    <property type="project" value="InterPro"/>
</dbReference>
<keyword evidence="8" id="KW-1185">Reference proteome</keyword>
<organism evidence="7 8">
    <name type="scientific">Patella caerulea</name>
    <name type="common">Rayed Mediterranean limpet</name>
    <dbReference type="NCBI Taxonomy" id="87958"/>
    <lineage>
        <taxon>Eukaryota</taxon>
        <taxon>Metazoa</taxon>
        <taxon>Spiralia</taxon>
        <taxon>Lophotrochozoa</taxon>
        <taxon>Mollusca</taxon>
        <taxon>Gastropoda</taxon>
        <taxon>Patellogastropoda</taxon>
        <taxon>Patelloidea</taxon>
        <taxon>Patellidae</taxon>
        <taxon>Patella</taxon>
    </lineage>
</organism>
<dbReference type="SUPFAM" id="SSF49899">
    <property type="entry name" value="Concanavalin A-like lectins/glucanases"/>
    <property type="match status" value="1"/>
</dbReference>
<keyword evidence="4" id="KW-0245">EGF-like domain</keyword>
<feature type="disulfide bond" evidence="4">
    <location>
        <begin position="600"/>
        <end position="610"/>
    </location>
</feature>
<dbReference type="InterPro" id="IPR048287">
    <property type="entry name" value="TSPN-like_N"/>
</dbReference>
<dbReference type="PROSITE" id="PS50026">
    <property type="entry name" value="EGF_3"/>
    <property type="match status" value="5"/>
</dbReference>
<dbReference type="InterPro" id="IPR000742">
    <property type="entry name" value="EGF"/>
</dbReference>
<feature type="disulfide bond" evidence="4">
    <location>
        <begin position="568"/>
        <end position="578"/>
    </location>
</feature>
<feature type="domain" description="EGF-like" evidence="5">
    <location>
        <begin position="564"/>
        <end position="596"/>
    </location>
</feature>
<dbReference type="InterPro" id="IPR036383">
    <property type="entry name" value="TSP1_rpt_sf"/>
</dbReference>
<dbReference type="Pfam" id="PF07974">
    <property type="entry name" value="EGF_2"/>
    <property type="match status" value="2"/>
</dbReference>
<dbReference type="Pfam" id="PF02210">
    <property type="entry name" value="Laminin_G_2"/>
    <property type="match status" value="1"/>
</dbReference>
<keyword evidence="3 4" id="KW-1015">Disulfide bond</keyword>
<dbReference type="InterPro" id="IPR004850">
    <property type="entry name" value="NtA_dom"/>
</dbReference>
<dbReference type="AlphaFoldDB" id="A0AAN8JVS4"/>